<evidence type="ECO:0000256" key="2">
    <source>
        <dbReference type="ARBA" id="ARBA00023235"/>
    </source>
</evidence>
<dbReference type="NCBIfam" id="NF004051">
    <property type="entry name" value="PRK05571.1"/>
    <property type="match status" value="1"/>
</dbReference>
<dbReference type="Gene3D" id="3.40.1400.10">
    <property type="entry name" value="Sugar-phosphate isomerase, RpiB/LacA/LacB"/>
    <property type="match status" value="1"/>
</dbReference>
<organism evidence="5 6">
    <name type="scientific">Tistrella mobilis</name>
    <dbReference type="NCBI Taxonomy" id="171437"/>
    <lineage>
        <taxon>Bacteria</taxon>
        <taxon>Pseudomonadati</taxon>
        <taxon>Pseudomonadota</taxon>
        <taxon>Alphaproteobacteria</taxon>
        <taxon>Geminicoccales</taxon>
        <taxon>Geminicoccaceae</taxon>
        <taxon>Tistrella</taxon>
    </lineage>
</organism>
<name>A0A162KRT9_9PROT</name>
<reference evidence="5 6" key="1">
    <citation type="submission" date="2015-12" db="EMBL/GenBank/DDBJ databases">
        <title>Genome sequence of Tistrella mobilis MCCC 1A02139.</title>
        <authorList>
            <person name="Lu L."/>
            <person name="Lai Q."/>
            <person name="Shao Z."/>
            <person name="Qian P."/>
        </authorList>
    </citation>
    <scope>NUCLEOTIDE SEQUENCE [LARGE SCALE GENOMIC DNA]</scope>
    <source>
        <strain evidence="5 6">MCCC 1A02139</strain>
    </source>
</reference>
<comment type="similarity">
    <text evidence="1">Belongs to the LacAB/RpiB family.</text>
</comment>
<dbReference type="NCBIfam" id="TIGR00689">
    <property type="entry name" value="rpiB_lacA_lacB"/>
    <property type="match status" value="1"/>
</dbReference>
<proteinExistence type="inferred from homology"/>
<evidence type="ECO:0000256" key="3">
    <source>
        <dbReference type="PIRSR" id="PIRSR005384-1"/>
    </source>
</evidence>
<dbReference type="EMBL" id="LPZR01000164">
    <property type="protein sequence ID" value="KYO51955.1"/>
    <property type="molecule type" value="Genomic_DNA"/>
</dbReference>
<accession>A0A162KRT9</accession>
<feature type="binding site" evidence="4">
    <location>
        <position position="115"/>
    </location>
    <ligand>
        <name>D-ribulose 5-phosphate</name>
        <dbReference type="ChEBI" id="CHEBI:58121"/>
    </ligand>
</feature>
<dbReference type="PANTHER" id="PTHR30345">
    <property type="entry name" value="RIBOSE-5-PHOSPHATE ISOMERASE B"/>
    <property type="match status" value="1"/>
</dbReference>
<gene>
    <name evidence="5" type="ORF">AUP44_07040</name>
</gene>
<dbReference type="RefSeq" id="WP_062765149.1">
    <property type="nucleotide sequence ID" value="NZ_CP121045.1"/>
</dbReference>
<evidence type="ECO:0000313" key="6">
    <source>
        <dbReference type="Proteomes" id="UP000075787"/>
    </source>
</evidence>
<dbReference type="Pfam" id="PF02502">
    <property type="entry name" value="LacAB_rpiB"/>
    <property type="match status" value="1"/>
</dbReference>
<dbReference type="SUPFAM" id="SSF89623">
    <property type="entry name" value="Ribose/Galactose isomerase RpiB/AlsB"/>
    <property type="match status" value="1"/>
</dbReference>
<sequence length="147" mass="15392">MSEDSTRIVAIACDHGGVDLKTVLKEDLAARGLEVLDLGTDGSASVDYPDFANALAAALAAGRAARGVLICGSGIGISIAANRHPHIRAALVHDALTARLCREHNDANVVAFGARVTGVETARDALRVFLDTPFEGGRHQRRVDKLG</sequence>
<dbReference type="GO" id="GO:0005975">
    <property type="term" value="P:carbohydrate metabolic process"/>
    <property type="evidence" value="ECO:0007669"/>
    <property type="project" value="InterPro"/>
</dbReference>
<dbReference type="InterPro" id="IPR004785">
    <property type="entry name" value="RpiB"/>
</dbReference>
<feature type="binding site" evidence="4">
    <location>
        <position position="142"/>
    </location>
    <ligand>
        <name>D-ribulose 5-phosphate</name>
        <dbReference type="ChEBI" id="CHEBI:58121"/>
    </ligand>
</feature>
<dbReference type="PANTHER" id="PTHR30345:SF0">
    <property type="entry name" value="DNA DAMAGE-REPAIR_TOLERATION PROTEIN DRT102"/>
    <property type="match status" value="1"/>
</dbReference>
<feature type="binding site" evidence="4">
    <location>
        <begin position="14"/>
        <end position="15"/>
    </location>
    <ligand>
        <name>D-ribulose 5-phosphate</name>
        <dbReference type="ChEBI" id="CHEBI:58121"/>
    </ligand>
</feature>
<dbReference type="AlphaFoldDB" id="A0A162KRT9"/>
<feature type="binding site" evidence="4">
    <location>
        <begin position="72"/>
        <end position="76"/>
    </location>
    <ligand>
        <name>D-ribulose 5-phosphate</name>
        <dbReference type="ChEBI" id="CHEBI:58121"/>
    </ligand>
</feature>
<dbReference type="InterPro" id="IPR003500">
    <property type="entry name" value="RpiB_LacA_LacB"/>
</dbReference>
<evidence type="ECO:0000256" key="4">
    <source>
        <dbReference type="PIRSR" id="PIRSR005384-2"/>
    </source>
</evidence>
<feature type="binding site" evidence="4">
    <location>
        <position position="105"/>
    </location>
    <ligand>
        <name>D-ribulose 5-phosphate</name>
        <dbReference type="ChEBI" id="CHEBI:58121"/>
    </ligand>
</feature>
<keyword evidence="2 5" id="KW-0413">Isomerase</keyword>
<feature type="active site" description="Proton acceptor" evidence="3">
    <location>
        <position position="71"/>
    </location>
</feature>
<dbReference type="GeneID" id="97241739"/>
<comment type="caution">
    <text evidence="5">The sequence shown here is derived from an EMBL/GenBank/DDBJ whole genome shotgun (WGS) entry which is preliminary data.</text>
</comment>
<feature type="binding site" evidence="4">
    <location>
        <position position="138"/>
    </location>
    <ligand>
        <name>D-ribulose 5-phosphate</name>
        <dbReference type="ChEBI" id="CHEBI:58121"/>
    </ligand>
</feature>
<dbReference type="PIRSF" id="PIRSF005384">
    <property type="entry name" value="RpiB_LacA_B"/>
    <property type="match status" value="1"/>
</dbReference>
<dbReference type="GO" id="GO:0016861">
    <property type="term" value="F:intramolecular oxidoreductase activity, interconverting aldoses and ketoses"/>
    <property type="evidence" value="ECO:0007669"/>
    <property type="project" value="UniProtKB-ARBA"/>
</dbReference>
<feature type="active site" description="Proton donor" evidence="3">
    <location>
        <position position="104"/>
    </location>
</feature>
<dbReference type="InterPro" id="IPR036569">
    <property type="entry name" value="RpiB_LacA_LacB_sf"/>
</dbReference>
<dbReference type="NCBIfam" id="TIGR01120">
    <property type="entry name" value="rpiB"/>
    <property type="match status" value="1"/>
</dbReference>
<evidence type="ECO:0000256" key="1">
    <source>
        <dbReference type="ARBA" id="ARBA00008754"/>
    </source>
</evidence>
<dbReference type="Proteomes" id="UP000075787">
    <property type="component" value="Unassembled WGS sequence"/>
</dbReference>
<evidence type="ECO:0000313" key="5">
    <source>
        <dbReference type="EMBL" id="KYO51955.1"/>
    </source>
</evidence>
<protein>
    <submittedName>
        <fullName evidence="5">Ribose-5-phosphate isomerase</fullName>
    </submittedName>
</protein>
<dbReference type="OrthoDB" id="1778624at2"/>